<proteinExistence type="predicted"/>
<evidence type="ECO:0000313" key="1">
    <source>
        <dbReference type="EMBL" id="ARQ95048.1"/>
    </source>
</evidence>
<sequence length="104" mass="12108">MKRYEYKLVPASLTLFRNGEEALNEYGKEGWRFISIEAGKAVFEREITEDEVFLTIIENPFGNDKVVGVHRHKGDAISMMESKDNICKEEGFPYSHRVERHDVK</sequence>
<gene>
    <name evidence="1" type="ORF">FLAPJACK_137</name>
</gene>
<dbReference type="EMBL" id="KY888882">
    <property type="protein sequence ID" value="ARQ95048.1"/>
    <property type="molecule type" value="Genomic_DNA"/>
</dbReference>
<reference evidence="2" key="1">
    <citation type="submission" date="2017-04" db="EMBL/GenBank/DDBJ databases">
        <authorList>
            <person name="Abille Z."/>
            <person name="Afsharjavan R."/>
            <person name="Alms C.E."/>
            <person name="Anil A."/>
            <person name="Azuma E.A."/>
            <person name="Boateng D."/>
            <person name="Bowden K.V."/>
            <person name="Bui Q."/>
            <person name="Callaghan K.D."/>
            <person name="Canova P.N."/>
            <person name="Carter A.-G.V."/>
            <person name="Carty B."/>
            <person name="Choudhary A."/>
            <person name="Chugh K."/>
            <person name="Clark C.B."/>
            <person name="Clark J."/>
            <person name="Cortez R."/>
            <person name="Dalwadi R.M."/>
            <person name="Daou G."/>
            <person name="Das M."/>
            <person name="Dasari S."/>
            <person name="Davis E.H."/>
            <person name="Defreitas N."/>
            <person name="Demirji J."/>
            <person name="Endres C."/>
            <person name="Fakhar S."/>
            <person name="Feeley N."/>
            <person name="Flores D.C."/>
            <person name="Fowler A.R."/>
            <person name="George T."/>
            <person name="Greis H.L."/>
            <person name="Groleau D.L."/>
            <person name="Gulati J.K."/>
            <person name="Guzman W."/>
            <person name="Hallworth A.N."/>
            <person name="Hariri A."/>
            <person name="Haya V.N."/>
            <person name="Hoffman A.K."/>
            <person name="Horne B."/>
            <person name="Howard T."/>
            <person name="Iglesia A.J."/>
            <person name="Ijezie O.D."/>
            <person name="Incognito N.A."/>
            <person name="Inen J.A."/>
            <person name="Jaiswal A."/>
            <person name="Jezek R.A."/>
            <person name="Kawa A.C."/>
            <person name="Khan F."/>
            <person name="Khin A.C."/>
            <person name="Knapo J."/>
            <person name="Kong A.S."/>
            <person name="Le B.Q."/>
            <person name="Le Q.M."/>
            <person name="Le T.-H.M."/>
            <person name="Lee M."/>
            <person name="Lockwood J.L."/>
            <person name="Loto-Rojas G.S."/>
            <person name="Mantzavinos A."/>
            <person name="Martinez D.R."/>
            <person name="Meadows A.R."/>
            <person name="Mehr S."/>
            <person name="Mellon M.N."/>
            <person name="Memon S."/>
            <person name="Miller B."/>
            <person name="Min S."/>
            <person name="Mitchell L.M."/>
            <person name="Mohamed I.R."/>
            <person name="Mohammed F.O."/>
            <person name="More S."/>
            <person name="Muntaha S."/>
            <person name="Nadeem I."/>
            <person name="Ndjeumen-Njinguet A.S."/>
            <person name="Ng P."/>
            <person name="Ngu V.E."/>
            <person name="Nguyen B.N."/>
            <person name="OHern C.T."/>
            <person name="Oboh U.S."/>
            <person name="Pagano C.W."/>
            <person name="Panakal P.R."/>
            <person name="Park D.A."/>
            <person name="Parsana D."/>
            <person name="Patel P."/>
            <person name="Patel V.S."/>
            <person name="Patwardhan V.M."/>
            <person name="Pawar S.D."/>
            <person name="Payne V.R."/>
            <person name="Petricel I.M."/>
            <person name="Phillips C."/>
            <person name="Puglisi K.M."/>
            <person name="Ramaprasad G."/>
            <person name="Raza A.S."/>
            <person name="Rivera-Oven A.G."/>
            <person name="Robins E."/>
            <person name="Roeun D.C."/>
            <person name="Rostovtseva N."/>
            <person name="Sadat M."/>
            <person name="Seas A."/>
            <person name="So E.J."/>
            <person name="Sogbesan C."/>
            <person name="Strumsky L.A."/>
            <person name="Sun J.L."/>
            <person name="Sutherland H.J."/>
            <person name="Tchakounte I."/>
            <person name="Tewell J.R."/>
            <person name="Thapa D.J."/>
            <person name="Tkach Y."/>
            <person name="Tran C.D."/>
            <person name="Tran V."/>
            <person name="Vithayathil T."/>
            <person name="Vivekanandan A."/>
            <person name="Wang S.R."/>
            <person name="White E."/>
            <person name="Yang A.L."/>
            <person name="Ye D.T."/>
            <person name="Yirenkyi M."/>
            <person name="Zarb J.S."/>
            <person name="Zhang S."/>
            <person name="Zhou M.T."/>
            <person name="Cao A."/>
            <person name="Nguyen K.M."/>
            <person name="Patel K."/>
            <person name="Patel P."/>
            <person name="Pennington E."/>
            <person name="Sendze O."/>
            <person name="Zahangir S."/>
            <person name="Correa-Mendez M."/>
            <person name="Fabian M.F."/>
            <person name="Liu S."/>
            <person name="Jethmalani Y."/>
            <person name="Nunn R."/>
            <person name="Prakash A."/>
            <person name="Louise T."/>
            <person name="Russell D.A."/>
            <person name="Hatfull G.F."/>
            <person name="Erill I."/>
            <person name="Caruso S.M."/>
        </authorList>
    </citation>
    <scope>NUCLEOTIDE SEQUENCE [LARGE SCALE GENOMIC DNA]</scope>
</reference>
<evidence type="ECO:0008006" key="3">
    <source>
        <dbReference type="Google" id="ProtNLM"/>
    </source>
</evidence>
<evidence type="ECO:0000313" key="2">
    <source>
        <dbReference type="Proteomes" id="UP000222741"/>
    </source>
</evidence>
<organism evidence="1 2">
    <name type="scientific">Bacillus phage Flapjack</name>
    <dbReference type="NCBI Taxonomy" id="1983465"/>
    <lineage>
        <taxon>Viruses</taxon>
        <taxon>Duplodnaviria</taxon>
        <taxon>Heunggongvirae</taxon>
        <taxon>Uroviricota</taxon>
        <taxon>Caudoviricetes</taxon>
        <taxon>Herelleviridae</taxon>
        <taxon>Bastillevirinae</taxon>
        <taxon>Bequatrovirus</taxon>
        <taxon>Bequatrovirus spock</taxon>
    </lineage>
</organism>
<dbReference type="InterPro" id="IPR025234">
    <property type="entry name" value="YjzH-like"/>
</dbReference>
<accession>A0A1X9SG70</accession>
<name>A0A1X9SG70_9CAUD</name>
<protein>
    <recommendedName>
        <fullName evidence="3">DUF4177 domain-containing protein</fullName>
    </recommendedName>
</protein>
<dbReference type="Proteomes" id="UP000222741">
    <property type="component" value="Segment"/>
</dbReference>
<dbReference type="Pfam" id="PF13783">
    <property type="entry name" value="DUF4177"/>
    <property type="match status" value="1"/>
</dbReference>